<proteinExistence type="predicted"/>
<dbReference type="EMBL" id="CAADFP010000099">
    <property type="protein sequence ID" value="VFK29958.1"/>
    <property type="molecule type" value="Genomic_DNA"/>
</dbReference>
<accession>A0A450XLC4</accession>
<name>A0A450XLC4_9GAMM</name>
<reference evidence="1" key="1">
    <citation type="submission" date="2019-02" db="EMBL/GenBank/DDBJ databases">
        <authorList>
            <person name="Gruber-Vodicka R. H."/>
            <person name="Seah K. B. B."/>
        </authorList>
    </citation>
    <scope>NUCLEOTIDE SEQUENCE</scope>
    <source>
        <strain evidence="1">BECK_S426</strain>
    </source>
</reference>
<sequence>MRDIARVFPPGFPGAQKVDDGPHGDSFPQDCGFPITDVRVDGDSSLYSVTEKIFDKTIKKYQGNISYWIPAYQGNDGRVVDENLPDNGLRAGADGVGLSYERWGSLRSPQRCLVSFNFQLAPENMFHCLKNHH</sequence>
<dbReference type="AlphaFoldDB" id="A0A450XLC4"/>
<organism evidence="1">
    <name type="scientific">Candidatus Kentrum sp. LPFa</name>
    <dbReference type="NCBI Taxonomy" id="2126335"/>
    <lineage>
        <taxon>Bacteria</taxon>
        <taxon>Pseudomonadati</taxon>
        <taxon>Pseudomonadota</taxon>
        <taxon>Gammaproteobacteria</taxon>
        <taxon>Candidatus Kentrum</taxon>
    </lineage>
</organism>
<gene>
    <name evidence="1" type="ORF">BECKLPF1236C_GA0070990_100998</name>
</gene>
<protein>
    <submittedName>
        <fullName evidence="1">Uncharacterized protein</fullName>
    </submittedName>
</protein>
<evidence type="ECO:0000313" key="1">
    <source>
        <dbReference type="EMBL" id="VFK29958.1"/>
    </source>
</evidence>